<evidence type="ECO:0000313" key="5">
    <source>
        <dbReference type="Proteomes" id="UP000276178"/>
    </source>
</evidence>
<gene>
    <name evidence="3" type="ORF">BAG01nite_43660</name>
    <name evidence="4" type="ORF">EB820_14420</name>
</gene>
<feature type="region of interest" description="Disordered" evidence="1">
    <location>
        <begin position="57"/>
        <end position="87"/>
    </location>
</feature>
<organism evidence="4 5">
    <name type="scientific">Brevibacillus agri</name>
    <dbReference type="NCBI Taxonomy" id="51101"/>
    <lineage>
        <taxon>Bacteria</taxon>
        <taxon>Bacillati</taxon>
        <taxon>Bacillota</taxon>
        <taxon>Bacilli</taxon>
        <taxon>Bacillales</taxon>
        <taxon>Paenibacillaceae</taxon>
        <taxon>Brevibacillus</taxon>
    </lineage>
</organism>
<reference evidence="4 5" key="1">
    <citation type="submission" date="2018-10" db="EMBL/GenBank/DDBJ databases">
        <title>Phylogenomics of Brevibacillus.</title>
        <authorList>
            <person name="Dunlap C."/>
        </authorList>
    </citation>
    <scope>NUCLEOTIDE SEQUENCE [LARGE SCALE GENOMIC DNA]</scope>
    <source>
        <strain evidence="4 5">NRRL NRS 1219</strain>
    </source>
</reference>
<dbReference type="GeneID" id="82809436"/>
<feature type="compositionally biased region" description="Low complexity" evidence="1">
    <location>
        <begin position="57"/>
        <end position="74"/>
    </location>
</feature>
<sequence length="217" mass="23179">MKKAAFLFALILAVILFPLQSLEAHPGRTDANGGHTCRTNCEKWGLKYGEYHYHNKGSNSSGGRSSGNSQAKPATPKPPAAKPVQQPKPVAPKVIVAVEQANVFAAPSADSPVTTTLWYGFELVDSGTHPEFVAIGQGFVSKKVITSYTPITPKTVSIHAEKGFFFATPSAESRGRGYAVQHALVQVVGEHGDWYYGSTQDAQGNVLVGFVSKSVAY</sequence>
<proteinExistence type="predicted"/>
<dbReference type="NCBIfam" id="NF033223">
    <property type="entry name" value="YHYH_alt"/>
    <property type="match status" value="1"/>
</dbReference>
<evidence type="ECO:0000256" key="2">
    <source>
        <dbReference type="SAM" id="SignalP"/>
    </source>
</evidence>
<evidence type="ECO:0000256" key="1">
    <source>
        <dbReference type="SAM" id="MobiDB-lite"/>
    </source>
</evidence>
<dbReference type="Proteomes" id="UP000317180">
    <property type="component" value="Unassembled WGS sequence"/>
</dbReference>
<accession>A0A3M8AT96</accession>
<dbReference type="EMBL" id="RHHN01000041">
    <property type="protein sequence ID" value="RNB54243.1"/>
    <property type="molecule type" value="Genomic_DNA"/>
</dbReference>
<feature type="chain" id="PRO_5018106986" evidence="2">
    <location>
        <begin position="25"/>
        <end position="217"/>
    </location>
</feature>
<dbReference type="InterPro" id="IPR047773">
    <property type="entry name" value="YHYH_dom_bact"/>
</dbReference>
<reference evidence="3 6" key="2">
    <citation type="submission" date="2019-06" db="EMBL/GenBank/DDBJ databases">
        <title>Whole genome shotgun sequence of Brevibacillus agri NBRC 15538.</title>
        <authorList>
            <person name="Hosoyama A."/>
            <person name="Uohara A."/>
            <person name="Ohji S."/>
            <person name="Ichikawa N."/>
        </authorList>
    </citation>
    <scope>NUCLEOTIDE SEQUENCE [LARGE SCALE GENOMIC DNA]</scope>
    <source>
        <strain evidence="3 6">NBRC 15538</strain>
    </source>
</reference>
<dbReference type="OrthoDB" id="1656058at2"/>
<comment type="caution">
    <text evidence="4">The sequence shown here is derived from an EMBL/GenBank/DDBJ whole genome shotgun (WGS) entry which is preliminary data.</text>
</comment>
<dbReference type="AlphaFoldDB" id="A0A3M8AT96"/>
<dbReference type="Proteomes" id="UP000276178">
    <property type="component" value="Unassembled WGS sequence"/>
</dbReference>
<evidence type="ECO:0000313" key="4">
    <source>
        <dbReference type="EMBL" id="RNB54243.1"/>
    </source>
</evidence>
<feature type="signal peptide" evidence="2">
    <location>
        <begin position="1"/>
        <end position="24"/>
    </location>
</feature>
<keyword evidence="6" id="KW-1185">Reference proteome</keyword>
<name>A0A3M8AT96_9BACL</name>
<dbReference type="RefSeq" id="WP_122953022.1">
    <property type="nucleotide sequence ID" value="NZ_BJOD01000064.1"/>
</dbReference>
<evidence type="ECO:0000313" key="6">
    <source>
        <dbReference type="Proteomes" id="UP000317180"/>
    </source>
</evidence>
<dbReference type="EMBL" id="BJOD01000064">
    <property type="protein sequence ID" value="GED28264.1"/>
    <property type="molecule type" value="Genomic_DNA"/>
</dbReference>
<evidence type="ECO:0000313" key="3">
    <source>
        <dbReference type="EMBL" id="GED28264.1"/>
    </source>
</evidence>
<keyword evidence="2" id="KW-0732">Signal</keyword>
<protein>
    <submittedName>
        <fullName evidence="4">YHYH domain-containing protein</fullName>
    </submittedName>
</protein>